<dbReference type="GO" id="GO:0003700">
    <property type="term" value="F:DNA-binding transcription factor activity"/>
    <property type="evidence" value="ECO:0007669"/>
    <property type="project" value="TreeGrafter"/>
</dbReference>
<gene>
    <name evidence="4" type="ORF">FPZ11_10895</name>
</gene>
<evidence type="ECO:0000256" key="2">
    <source>
        <dbReference type="PROSITE-ProRule" id="PRU00335"/>
    </source>
</evidence>
<evidence type="ECO:0000259" key="3">
    <source>
        <dbReference type="PROSITE" id="PS50977"/>
    </source>
</evidence>
<dbReference type="InterPro" id="IPR001647">
    <property type="entry name" value="HTH_TetR"/>
</dbReference>
<feature type="domain" description="HTH tetR-type" evidence="3">
    <location>
        <begin position="4"/>
        <end position="64"/>
    </location>
</feature>
<protein>
    <submittedName>
        <fullName evidence="4">TetR/AcrR family transcriptional regulator</fullName>
    </submittedName>
</protein>
<accession>A0A5B8M979</accession>
<proteinExistence type="predicted"/>
<dbReference type="PANTHER" id="PTHR30055:SF146">
    <property type="entry name" value="HTH-TYPE TRANSCRIPTIONAL DUAL REGULATOR CECR"/>
    <property type="match status" value="1"/>
</dbReference>
<dbReference type="GO" id="GO:0000976">
    <property type="term" value="F:transcription cis-regulatory region binding"/>
    <property type="evidence" value="ECO:0007669"/>
    <property type="project" value="TreeGrafter"/>
</dbReference>
<dbReference type="OrthoDB" id="3691941at2"/>
<evidence type="ECO:0000313" key="4">
    <source>
        <dbReference type="EMBL" id="QDZ16829.1"/>
    </source>
</evidence>
<dbReference type="Pfam" id="PF00440">
    <property type="entry name" value="TetR_N"/>
    <property type="match status" value="1"/>
</dbReference>
<sequence length="198" mass="21672">MRGEERRAQVREIAAREFAQNGLHGASIDAIAREAEITQAYVFRMFGTKKALFLELVTAAFDRVSDGMLRAAADEVGLDGLGRMGAEYYDLLADRTSLLLQLQGFAACGDDEVRAVVRERLARMWRVVADTTGLDAVTVKSFLAFGMLLNVGAAVDVDAIDEPWAEGIRTRIQAGLFDHITADTNVSAKSDATMKKQR</sequence>
<dbReference type="KEGG" id="huw:FPZ11_10895"/>
<dbReference type="PROSITE" id="PS50977">
    <property type="entry name" value="HTH_TETR_2"/>
    <property type="match status" value="1"/>
</dbReference>
<evidence type="ECO:0000313" key="5">
    <source>
        <dbReference type="Proteomes" id="UP000320216"/>
    </source>
</evidence>
<name>A0A5B8M979_9MICO</name>
<dbReference type="EMBL" id="CP042305">
    <property type="protein sequence ID" value="QDZ16829.1"/>
    <property type="molecule type" value="Genomic_DNA"/>
</dbReference>
<keyword evidence="1 2" id="KW-0238">DNA-binding</keyword>
<reference evidence="4 5" key="1">
    <citation type="submission" date="2019-07" db="EMBL/GenBank/DDBJ databases">
        <title>Full genome sequence of Humibacter sp. WJ7-1.</title>
        <authorList>
            <person name="Im W.-T."/>
        </authorList>
    </citation>
    <scope>NUCLEOTIDE SEQUENCE [LARGE SCALE GENOMIC DNA]</scope>
    <source>
        <strain evidence="4 5">WJ7-1</strain>
    </source>
</reference>
<dbReference type="InterPro" id="IPR050109">
    <property type="entry name" value="HTH-type_TetR-like_transc_reg"/>
</dbReference>
<organism evidence="4 5">
    <name type="scientific">Humibacter ginsenosidimutans</name>
    <dbReference type="NCBI Taxonomy" id="2599293"/>
    <lineage>
        <taxon>Bacteria</taxon>
        <taxon>Bacillati</taxon>
        <taxon>Actinomycetota</taxon>
        <taxon>Actinomycetes</taxon>
        <taxon>Micrococcales</taxon>
        <taxon>Microbacteriaceae</taxon>
        <taxon>Humibacter</taxon>
    </lineage>
</organism>
<dbReference type="Gene3D" id="1.10.357.10">
    <property type="entry name" value="Tetracycline Repressor, domain 2"/>
    <property type="match status" value="1"/>
</dbReference>
<dbReference type="Proteomes" id="UP000320216">
    <property type="component" value="Chromosome"/>
</dbReference>
<dbReference type="PANTHER" id="PTHR30055">
    <property type="entry name" value="HTH-TYPE TRANSCRIPTIONAL REGULATOR RUTR"/>
    <property type="match status" value="1"/>
</dbReference>
<evidence type="ECO:0000256" key="1">
    <source>
        <dbReference type="ARBA" id="ARBA00023125"/>
    </source>
</evidence>
<keyword evidence="5" id="KW-1185">Reference proteome</keyword>
<dbReference type="SUPFAM" id="SSF46689">
    <property type="entry name" value="Homeodomain-like"/>
    <property type="match status" value="1"/>
</dbReference>
<feature type="DNA-binding region" description="H-T-H motif" evidence="2">
    <location>
        <begin position="27"/>
        <end position="46"/>
    </location>
</feature>
<dbReference type="InterPro" id="IPR009057">
    <property type="entry name" value="Homeodomain-like_sf"/>
</dbReference>
<dbReference type="AlphaFoldDB" id="A0A5B8M979"/>